<keyword evidence="2" id="KW-1003">Cell membrane</keyword>
<reference evidence="7 8" key="1">
    <citation type="journal article" date="2022" name="Int. J. Syst. Evol. Microbiol.">
        <title>Cellulosimicrobium protaetiae sp. nov., isolated from the gut of the larva of Protaetia brevitarsis seulensis.</title>
        <authorList>
            <person name="Le Han H."/>
            <person name="Nguyen T.T.H."/>
            <person name="Li Z."/>
            <person name="Shin N.R."/>
            <person name="Kim S.G."/>
        </authorList>
    </citation>
    <scope>NUCLEOTIDE SEQUENCE [LARGE SCALE GENOMIC DNA]</scope>
    <source>
        <strain evidence="7 8">BI34</strain>
    </source>
</reference>
<dbReference type="InterPro" id="IPR001123">
    <property type="entry name" value="LeuE-type"/>
</dbReference>
<evidence type="ECO:0000313" key="8">
    <source>
        <dbReference type="Proteomes" id="UP000451354"/>
    </source>
</evidence>
<sequence length="216" mass="20997">MEDTTTAFAGGLVAGLAVAVPLGAIGVLLLTEGLRHGLPRAWGAAAGVATADALCAVAAVLLGAAAAPLVTGLAPWPAVTGGFVLLAVAARGLVRGLRTPASDALATTASSSGHGRSPGTLRRPATFFALTMVNPATLVYFAAVTTSLDGVVRTLASGAAFVVGVGLASLSWQTLLVAAGSALEGRVGPGVQSLTTLAGNLVVAVLGVVVVADALR</sequence>
<proteinExistence type="predicted"/>
<evidence type="ECO:0000256" key="2">
    <source>
        <dbReference type="ARBA" id="ARBA00022475"/>
    </source>
</evidence>
<dbReference type="GO" id="GO:0006865">
    <property type="term" value="P:amino acid transport"/>
    <property type="evidence" value="ECO:0007669"/>
    <property type="project" value="InterPro"/>
</dbReference>
<dbReference type="GO" id="GO:0005886">
    <property type="term" value="C:plasma membrane"/>
    <property type="evidence" value="ECO:0007669"/>
    <property type="project" value="UniProtKB-SubCell"/>
</dbReference>
<dbReference type="Pfam" id="PF01810">
    <property type="entry name" value="LysE"/>
    <property type="match status" value="1"/>
</dbReference>
<dbReference type="KEGG" id="cprt:FIC82_010185"/>
<dbReference type="OrthoDB" id="4774807at2"/>
<dbReference type="RefSeq" id="WP_154798472.1">
    <property type="nucleotide sequence ID" value="NZ_CP052757.1"/>
</dbReference>
<evidence type="ECO:0000256" key="6">
    <source>
        <dbReference type="SAM" id="Phobius"/>
    </source>
</evidence>
<evidence type="ECO:0000256" key="3">
    <source>
        <dbReference type="ARBA" id="ARBA00022692"/>
    </source>
</evidence>
<keyword evidence="5 6" id="KW-0472">Membrane</keyword>
<gene>
    <name evidence="7" type="ORF">FIC82_010185</name>
</gene>
<feature type="transmembrane region" description="Helical" evidence="6">
    <location>
        <begin position="6"/>
        <end position="30"/>
    </location>
</feature>
<feature type="transmembrane region" description="Helical" evidence="6">
    <location>
        <begin position="73"/>
        <end position="94"/>
    </location>
</feature>
<evidence type="ECO:0000313" key="7">
    <source>
        <dbReference type="EMBL" id="QJW36502.1"/>
    </source>
</evidence>
<dbReference type="EMBL" id="CP052757">
    <property type="protein sequence ID" value="QJW36502.1"/>
    <property type="molecule type" value="Genomic_DNA"/>
</dbReference>
<protein>
    <recommendedName>
        <fullName evidence="9">Lysine transporter LysE</fullName>
    </recommendedName>
</protein>
<organism evidence="7 8">
    <name type="scientific">Cellulosimicrobium protaetiae</name>
    <dbReference type="NCBI Taxonomy" id="2587808"/>
    <lineage>
        <taxon>Bacteria</taxon>
        <taxon>Bacillati</taxon>
        <taxon>Actinomycetota</taxon>
        <taxon>Actinomycetes</taxon>
        <taxon>Micrococcales</taxon>
        <taxon>Promicromonosporaceae</taxon>
        <taxon>Cellulosimicrobium</taxon>
    </lineage>
</organism>
<accession>A0A6M5UFT1</accession>
<keyword evidence="8" id="KW-1185">Reference proteome</keyword>
<feature type="transmembrane region" description="Helical" evidence="6">
    <location>
        <begin position="125"/>
        <end position="143"/>
    </location>
</feature>
<feature type="transmembrane region" description="Helical" evidence="6">
    <location>
        <begin position="191"/>
        <end position="212"/>
    </location>
</feature>
<feature type="transmembrane region" description="Helical" evidence="6">
    <location>
        <begin position="155"/>
        <end position="179"/>
    </location>
</feature>
<dbReference type="Proteomes" id="UP000451354">
    <property type="component" value="Chromosome"/>
</dbReference>
<keyword evidence="4 6" id="KW-1133">Transmembrane helix</keyword>
<dbReference type="AlphaFoldDB" id="A0A6M5UFT1"/>
<evidence type="ECO:0000256" key="1">
    <source>
        <dbReference type="ARBA" id="ARBA00004651"/>
    </source>
</evidence>
<keyword evidence="3 6" id="KW-0812">Transmembrane</keyword>
<evidence type="ECO:0000256" key="4">
    <source>
        <dbReference type="ARBA" id="ARBA00022989"/>
    </source>
</evidence>
<feature type="transmembrane region" description="Helical" evidence="6">
    <location>
        <begin position="42"/>
        <end position="67"/>
    </location>
</feature>
<comment type="subcellular location">
    <subcellularLocation>
        <location evidence="1">Cell membrane</location>
        <topology evidence="1">Multi-pass membrane protein</topology>
    </subcellularLocation>
</comment>
<evidence type="ECO:0008006" key="9">
    <source>
        <dbReference type="Google" id="ProtNLM"/>
    </source>
</evidence>
<name>A0A6M5UFT1_9MICO</name>
<evidence type="ECO:0000256" key="5">
    <source>
        <dbReference type="ARBA" id="ARBA00023136"/>
    </source>
</evidence>